<dbReference type="EMBL" id="BSDP01000001">
    <property type="protein sequence ID" value="GLI29089.1"/>
    <property type="molecule type" value="Genomic_DNA"/>
</dbReference>
<dbReference type="PROSITE" id="PS51782">
    <property type="entry name" value="LYSM"/>
    <property type="match status" value="2"/>
</dbReference>
<dbReference type="InterPro" id="IPR036779">
    <property type="entry name" value="LysM_dom_sf"/>
</dbReference>
<dbReference type="Gene3D" id="3.10.350.10">
    <property type="entry name" value="LysM domain"/>
    <property type="match status" value="2"/>
</dbReference>
<dbReference type="CDD" id="cd00118">
    <property type="entry name" value="LysM"/>
    <property type="match status" value="2"/>
</dbReference>
<dbReference type="PANTHER" id="PTHR33734:SF22">
    <property type="entry name" value="MEMBRANE-BOUND LYTIC MUREIN TRANSGLYCOSYLASE D"/>
    <property type="match status" value="1"/>
</dbReference>
<feature type="compositionally biased region" description="Basic residues" evidence="1">
    <location>
        <begin position="82"/>
        <end position="91"/>
    </location>
</feature>
<dbReference type="PANTHER" id="PTHR33734">
    <property type="entry name" value="LYSM DOMAIN-CONTAINING GPI-ANCHORED PROTEIN 2"/>
    <property type="match status" value="1"/>
</dbReference>
<dbReference type="RefSeq" id="WP_281886974.1">
    <property type="nucleotide sequence ID" value="NZ_BSDP01000001.1"/>
</dbReference>
<gene>
    <name evidence="3" type="ORF">ARHIZOSPH14_33310</name>
</gene>
<dbReference type="Proteomes" id="UP001144396">
    <property type="component" value="Unassembled WGS sequence"/>
</dbReference>
<feature type="compositionally biased region" description="Basic and acidic residues" evidence="1">
    <location>
        <begin position="15"/>
        <end position="36"/>
    </location>
</feature>
<sequence length="209" mass="21565">MTRIDTAGDVGGTERAGDGPERAAPEHGRHGAPDARPVLHDLATLPTTVIGTVVGAFGRFHAAAPAHGRRARREAPALRPTARTRRGRRPQGLRYTVAEGDTASAIAARFGIPTASVLATNGLGWSSPLEPGQELVLDVAPDAVPRAAEAVDPGIRHCAVVDGDTLADVAERHRVDLADLLRVNGLHRGSPVAAGQSLVLPGTDDAPAA</sequence>
<dbReference type="Pfam" id="PF01476">
    <property type="entry name" value="LysM"/>
    <property type="match status" value="2"/>
</dbReference>
<comment type="caution">
    <text evidence="3">The sequence shown here is derived from an EMBL/GenBank/DDBJ whole genome shotgun (WGS) entry which is preliminary data.</text>
</comment>
<dbReference type="InterPro" id="IPR018392">
    <property type="entry name" value="LysM"/>
</dbReference>
<proteinExistence type="predicted"/>
<evidence type="ECO:0000313" key="4">
    <source>
        <dbReference type="Proteomes" id="UP001144396"/>
    </source>
</evidence>
<evidence type="ECO:0000256" key="1">
    <source>
        <dbReference type="SAM" id="MobiDB-lite"/>
    </source>
</evidence>
<keyword evidence="4" id="KW-1185">Reference proteome</keyword>
<feature type="region of interest" description="Disordered" evidence="1">
    <location>
        <begin position="1"/>
        <end position="36"/>
    </location>
</feature>
<accession>A0A9W6CYF6</accession>
<feature type="region of interest" description="Disordered" evidence="1">
    <location>
        <begin position="64"/>
        <end position="92"/>
    </location>
</feature>
<evidence type="ECO:0000313" key="3">
    <source>
        <dbReference type="EMBL" id="GLI29089.1"/>
    </source>
</evidence>
<organism evidence="3 4">
    <name type="scientific">Agromyces rhizosphaerae</name>
    <dbReference type="NCBI Taxonomy" id="88374"/>
    <lineage>
        <taxon>Bacteria</taxon>
        <taxon>Bacillati</taxon>
        <taxon>Actinomycetota</taxon>
        <taxon>Actinomycetes</taxon>
        <taxon>Micrococcales</taxon>
        <taxon>Microbacteriaceae</taxon>
        <taxon>Agromyces</taxon>
    </lineage>
</organism>
<reference evidence="3" key="1">
    <citation type="submission" date="2022-12" db="EMBL/GenBank/DDBJ databases">
        <title>Reference genome sequencing for broad-spectrum identification of bacterial and archaeal isolates by mass spectrometry.</title>
        <authorList>
            <person name="Sekiguchi Y."/>
            <person name="Tourlousse D.M."/>
        </authorList>
    </citation>
    <scope>NUCLEOTIDE SEQUENCE</scope>
    <source>
        <strain evidence="3">14</strain>
    </source>
</reference>
<evidence type="ECO:0000259" key="2">
    <source>
        <dbReference type="PROSITE" id="PS51782"/>
    </source>
</evidence>
<name>A0A9W6CYF6_9MICO</name>
<feature type="domain" description="LysM" evidence="2">
    <location>
        <begin position="93"/>
        <end position="137"/>
    </location>
</feature>
<dbReference type="SMART" id="SM00257">
    <property type="entry name" value="LysM"/>
    <property type="match status" value="2"/>
</dbReference>
<dbReference type="SUPFAM" id="SSF54106">
    <property type="entry name" value="LysM domain"/>
    <property type="match status" value="2"/>
</dbReference>
<dbReference type="AlphaFoldDB" id="A0A9W6CYF6"/>
<protein>
    <recommendedName>
        <fullName evidence="2">LysM domain-containing protein</fullName>
    </recommendedName>
</protein>
<feature type="domain" description="LysM" evidence="2">
    <location>
        <begin position="156"/>
        <end position="200"/>
    </location>
</feature>